<keyword evidence="5" id="KW-0862">Zinc</keyword>
<evidence type="ECO:0000313" key="8">
    <source>
        <dbReference type="EMBL" id="CAK9012852.1"/>
    </source>
</evidence>
<dbReference type="Pfam" id="PF00484">
    <property type="entry name" value="Pro_CA"/>
    <property type="match status" value="3"/>
</dbReference>
<dbReference type="PANTHER" id="PTHR11002">
    <property type="entry name" value="CARBONIC ANHYDRASE"/>
    <property type="match status" value="1"/>
</dbReference>
<comment type="similarity">
    <text evidence="2">Belongs to the beta-class carbonic anhydrase family.</text>
</comment>
<evidence type="ECO:0000256" key="1">
    <source>
        <dbReference type="ARBA" id="ARBA00001947"/>
    </source>
</evidence>
<evidence type="ECO:0000256" key="2">
    <source>
        <dbReference type="ARBA" id="ARBA00006217"/>
    </source>
</evidence>
<gene>
    <name evidence="8" type="ORF">SCF082_LOCUS11689</name>
</gene>
<comment type="cofactor">
    <cofactor evidence="1">
        <name>Zn(2+)</name>
        <dbReference type="ChEBI" id="CHEBI:29105"/>
    </cofactor>
</comment>
<dbReference type="Gene3D" id="3.40.1050.10">
    <property type="entry name" value="Carbonic anhydrase"/>
    <property type="match status" value="3"/>
</dbReference>
<accession>A0ABP0JEL5</accession>
<evidence type="ECO:0000256" key="4">
    <source>
        <dbReference type="ARBA" id="ARBA00022723"/>
    </source>
</evidence>
<evidence type="ECO:0000313" key="9">
    <source>
        <dbReference type="Proteomes" id="UP001642464"/>
    </source>
</evidence>
<dbReference type="EMBL" id="CAXAMM010006958">
    <property type="protein sequence ID" value="CAK9012852.1"/>
    <property type="molecule type" value="Genomic_DNA"/>
</dbReference>
<protein>
    <recommendedName>
        <fullName evidence="3">carbonic anhydrase</fullName>
        <ecNumber evidence="3">4.2.1.1</ecNumber>
    </recommendedName>
</protein>
<proteinExistence type="inferred from homology"/>
<comment type="catalytic activity">
    <reaction evidence="7">
        <text>hydrogencarbonate + H(+) = CO2 + H2O</text>
        <dbReference type="Rhea" id="RHEA:10748"/>
        <dbReference type="ChEBI" id="CHEBI:15377"/>
        <dbReference type="ChEBI" id="CHEBI:15378"/>
        <dbReference type="ChEBI" id="CHEBI:16526"/>
        <dbReference type="ChEBI" id="CHEBI:17544"/>
        <dbReference type="EC" id="4.2.1.1"/>
    </reaction>
</comment>
<evidence type="ECO:0000256" key="3">
    <source>
        <dbReference type="ARBA" id="ARBA00012925"/>
    </source>
</evidence>
<dbReference type="SMART" id="SM00947">
    <property type="entry name" value="Pro_CA"/>
    <property type="match status" value="3"/>
</dbReference>
<dbReference type="SUPFAM" id="SSF53056">
    <property type="entry name" value="beta-carbonic anhydrase, cab"/>
    <property type="match status" value="3"/>
</dbReference>
<keyword evidence="6" id="KW-0456">Lyase</keyword>
<dbReference type="InterPro" id="IPR036874">
    <property type="entry name" value="Carbonic_anhydrase_sf"/>
</dbReference>
<dbReference type="Proteomes" id="UP001642464">
    <property type="component" value="Unassembled WGS sequence"/>
</dbReference>
<dbReference type="InterPro" id="IPR001765">
    <property type="entry name" value="Carbonic_anhydrase"/>
</dbReference>
<dbReference type="EC" id="4.2.1.1" evidence="3"/>
<reference evidence="8 9" key="1">
    <citation type="submission" date="2024-02" db="EMBL/GenBank/DDBJ databases">
        <authorList>
            <person name="Chen Y."/>
            <person name="Shah S."/>
            <person name="Dougan E. K."/>
            <person name="Thang M."/>
            <person name="Chan C."/>
        </authorList>
    </citation>
    <scope>NUCLEOTIDE SEQUENCE [LARGE SCALE GENOMIC DNA]</scope>
</reference>
<dbReference type="PANTHER" id="PTHR11002:SF76">
    <property type="entry name" value="CARBONIC ANHYDRASE"/>
    <property type="match status" value="1"/>
</dbReference>
<comment type="caution">
    <text evidence="8">The sequence shown here is derived from an EMBL/GenBank/DDBJ whole genome shotgun (WGS) entry which is preliminary data.</text>
</comment>
<evidence type="ECO:0000256" key="7">
    <source>
        <dbReference type="ARBA" id="ARBA00048348"/>
    </source>
</evidence>
<evidence type="ECO:0000256" key="5">
    <source>
        <dbReference type="ARBA" id="ARBA00022833"/>
    </source>
</evidence>
<sequence length="811" mass="85845">MSGYSNYGIYGRTSMGRQVTPVLTSMGTPVAPSPRYPVVPSYVAGGQAMTALPVTRVQSSLIQAVEQPKVRVAGDPQVSPGEAMKMLRAGNRRYVLGKPAATRTSDGMRLELLDQGQAPHTAVIGCADSRAPVESIFDALPGDIFVLRNAGNTCTHAEGSMVGSLEFCIGKLKSRLVLALGHTKCGAVYGATKVHLQKKKEAVSTTTALDGLLSGLAVVAEKAEYDMGPMADEEFVAAHAVKVNVFHTIDYLLQYSQAIRDGVASGDVEIQGALYDLSTGVVDFMGRSPNQAELLKSEVSLPPTVLQIRNSAARSGKLGVRTGEDTALEPEDALKRLMEGNHRFVSGEPRATATSSPMRKALVKQGQAPHTAVVGCADSRAPLETLFDMMPGELFVIRNAGNTATHAEGSMVGSLEFCCGKLGSRLILVLGHTQCGAIVGATGTYLANQGKPTMKPGSALEGLLLDLAGTIKKASDELGRFASKDKLAAHAVKVNVFETMNFLLQYSEPLRELIKGGEVDLQGGVYHLETGRVEFLGRSPKHEELLAAKSNLPPSMQKAMNRAVRTPEDAPMEPQAALKLMKEGNDRYCHGKPMAGKFDSEMRKALSTIGQAPHTAVVGCADSRVPLELVFDVLPGDLFVMRNAGNTVTHARGSIIGSLEFCVSALRTRFVMVLGHTNCGAIKGATSTYLKSLKGEKPSQDAGALEGLLKGLSGVAADAAAKLSSGATEKEIADLAVSVNVFNTMDTILKSSADFRDKVRSGTVELQGAVYDLNTGRVEWLGPESPALYLLHLADKKAAVNLVCLGSAVDI</sequence>
<organism evidence="8 9">
    <name type="scientific">Durusdinium trenchii</name>
    <dbReference type="NCBI Taxonomy" id="1381693"/>
    <lineage>
        <taxon>Eukaryota</taxon>
        <taxon>Sar</taxon>
        <taxon>Alveolata</taxon>
        <taxon>Dinophyceae</taxon>
        <taxon>Suessiales</taxon>
        <taxon>Symbiodiniaceae</taxon>
        <taxon>Durusdinium</taxon>
    </lineage>
</organism>
<keyword evidence="9" id="KW-1185">Reference proteome</keyword>
<evidence type="ECO:0000256" key="6">
    <source>
        <dbReference type="ARBA" id="ARBA00023239"/>
    </source>
</evidence>
<keyword evidence="4" id="KW-0479">Metal-binding</keyword>
<name>A0ABP0JEL5_9DINO</name>